<feature type="compositionally biased region" description="Basic and acidic residues" evidence="1">
    <location>
        <begin position="52"/>
        <end position="65"/>
    </location>
</feature>
<dbReference type="Proteomes" id="UP001172155">
    <property type="component" value="Unassembled WGS sequence"/>
</dbReference>
<comment type="caution">
    <text evidence="2">The sequence shown here is derived from an EMBL/GenBank/DDBJ whole genome shotgun (WGS) entry which is preliminary data.</text>
</comment>
<name>A0AA40K9H9_9PEZI</name>
<keyword evidence="3" id="KW-1185">Reference proteome</keyword>
<evidence type="ECO:0000256" key="1">
    <source>
        <dbReference type="SAM" id="MobiDB-lite"/>
    </source>
</evidence>
<dbReference type="EMBL" id="JAUKUD010000002">
    <property type="protein sequence ID" value="KAK0751064.1"/>
    <property type="molecule type" value="Genomic_DNA"/>
</dbReference>
<evidence type="ECO:0000313" key="3">
    <source>
        <dbReference type="Proteomes" id="UP001172155"/>
    </source>
</evidence>
<accession>A0AA40K9H9</accession>
<dbReference type="AlphaFoldDB" id="A0AA40K9H9"/>
<reference evidence="2" key="1">
    <citation type="submission" date="2023-06" db="EMBL/GenBank/DDBJ databases">
        <title>Genome-scale phylogeny and comparative genomics of the fungal order Sordariales.</title>
        <authorList>
            <consortium name="Lawrence Berkeley National Laboratory"/>
            <person name="Hensen N."/>
            <person name="Bonometti L."/>
            <person name="Westerberg I."/>
            <person name="Brannstrom I.O."/>
            <person name="Guillou S."/>
            <person name="Cros-Aarteil S."/>
            <person name="Calhoun S."/>
            <person name="Haridas S."/>
            <person name="Kuo A."/>
            <person name="Mondo S."/>
            <person name="Pangilinan J."/>
            <person name="Riley R."/>
            <person name="LaButti K."/>
            <person name="Andreopoulos B."/>
            <person name="Lipzen A."/>
            <person name="Chen C."/>
            <person name="Yanf M."/>
            <person name="Daum C."/>
            <person name="Ng V."/>
            <person name="Clum A."/>
            <person name="Steindorff A."/>
            <person name="Ohm R."/>
            <person name="Martin F."/>
            <person name="Silar P."/>
            <person name="Natvig D."/>
            <person name="Lalanne C."/>
            <person name="Gautier V."/>
            <person name="Ament-velasquez S.L."/>
            <person name="Kruys A."/>
            <person name="Hutchinson M.I."/>
            <person name="Powell A.J."/>
            <person name="Barry K."/>
            <person name="Miller A.N."/>
            <person name="Grigoriev I.V."/>
            <person name="Debuchy R."/>
            <person name="Gladieux P."/>
            <person name="Thoren M.H."/>
            <person name="Johannesson H."/>
        </authorList>
    </citation>
    <scope>NUCLEOTIDE SEQUENCE</scope>
    <source>
        <strain evidence="2">SMH3187-1</strain>
    </source>
</reference>
<feature type="compositionally biased region" description="Low complexity" evidence="1">
    <location>
        <begin position="116"/>
        <end position="132"/>
    </location>
</feature>
<sequence>MSIFSLLRRGRQAAKEHSPKQAQENKQQEAKPRYRHIPKHAAIDALSGGPPSHRESDRPKIQEHNRIRSSLTANGIGMAGSSTGSLSPLHHIPRTGSSLSFVSYPSPTATPIVRDSSSSSSSSASSSQDESSPAISVRSAPRRKMSRKASDASLTAAHTAPFRPASFAMLSSGPTPSPMQYGAAYTNSSTTTRSQVPVHLNWRSMTTAGPSNELEAEPLESPMYKSGPKERRRRSTIISGLPMEFDSVCLLPPAQELVVPVEVVASGVKRKRMWSMRGARRRVVEV</sequence>
<proteinExistence type="predicted"/>
<feature type="region of interest" description="Disordered" evidence="1">
    <location>
        <begin position="110"/>
        <end position="157"/>
    </location>
</feature>
<gene>
    <name evidence="2" type="ORF">B0T18DRAFT_425765</name>
</gene>
<protein>
    <submittedName>
        <fullName evidence="2">Uncharacterized protein</fullName>
    </submittedName>
</protein>
<evidence type="ECO:0000313" key="2">
    <source>
        <dbReference type="EMBL" id="KAK0751064.1"/>
    </source>
</evidence>
<organism evidence="2 3">
    <name type="scientific">Schizothecium vesticola</name>
    <dbReference type="NCBI Taxonomy" id="314040"/>
    <lineage>
        <taxon>Eukaryota</taxon>
        <taxon>Fungi</taxon>
        <taxon>Dikarya</taxon>
        <taxon>Ascomycota</taxon>
        <taxon>Pezizomycotina</taxon>
        <taxon>Sordariomycetes</taxon>
        <taxon>Sordariomycetidae</taxon>
        <taxon>Sordariales</taxon>
        <taxon>Schizotheciaceae</taxon>
        <taxon>Schizothecium</taxon>
    </lineage>
</organism>
<feature type="region of interest" description="Disordered" evidence="1">
    <location>
        <begin position="1"/>
        <end position="65"/>
    </location>
</feature>